<proteinExistence type="predicted"/>
<name>A0A444Z5Z8_ARAHY</name>
<evidence type="ECO:0000313" key="1">
    <source>
        <dbReference type="EMBL" id="RYR09595.1"/>
    </source>
</evidence>
<dbReference type="AlphaFoldDB" id="A0A444Z5Z8"/>
<gene>
    <name evidence="1" type="ORF">Ahy_B05g077967</name>
</gene>
<keyword evidence="2" id="KW-1185">Reference proteome</keyword>
<dbReference type="Proteomes" id="UP000289738">
    <property type="component" value="Chromosome B05"/>
</dbReference>
<sequence length="107" mass="12454">MAMMMITLMRQIPTYCCRWRFVIGMEFSYKEIVIAAIKNYTICRGVNYRVYESEPTTFYAKCDHCKLDSNTIVEAIKSLVEADPSLKVQYVTADDQAKFYTMSYPKA</sequence>
<protein>
    <submittedName>
        <fullName evidence="1">Uncharacterized protein</fullName>
    </submittedName>
</protein>
<evidence type="ECO:0000313" key="2">
    <source>
        <dbReference type="Proteomes" id="UP000289738"/>
    </source>
</evidence>
<comment type="caution">
    <text evidence="1">The sequence shown here is derived from an EMBL/GenBank/DDBJ whole genome shotgun (WGS) entry which is preliminary data.</text>
</comment>
<dbReference type="EMBL" id="SDMP01000015">
    <property type="protein sequence ID" value="RYR09595.1"/>
    <property type="molecule type" value="Genomic_DNA"/>
</dbReference>
<reference evidence="1 2" key="1">
    <citation type="submission" date="2019-01" db="EMBL/GenBank/DDBJ databases">
        <title>Sequencing of cultivated peanut Arachis hypogaea provides insights into genome evolution and oil improvement.</title>
        <authorList>
            <person name="Chen X."/>
        </authorList>
    </citation>
    <scope>NUCLEOTIDE SEQUENCE [LARGE SCALE GENOMIC DNA]</scope>
    <source>
        <strain evidence="2">cv. Fuhuasheng</strain>
        <tissue evidence="1">Leaves</tissue>
    </source>
</reference>
<organism evidence="1 2">
    <name type="scientific">Arachis hypogaea</name>
    <name type="common">Peanut</name>
    <dbReference type="NCBI Taxonomy" id="3818"/>
    <lineage>
        <taxon>Eukaryota</taxon>
        <taxon>Viridiplantae</taxon>
        <taxon>Streptophyta</taxon>
        <taxon>Embryophyta</taxon>
        <taxon>Tracheophyta</taxon>
        <taxon>Spermatophyta</taxon>
        <taxon>Magnoliopsida</taxon>
        <taxon>eudicotyledons</taxon>
        <taxon>Gunneridae</taxon>
        <taxon>Pentapetalae</taxon>
        <taxon>rosids</taxon>
        <taxon>fabids</taxon>
        <taxon>Fabales</taxon>
        <taxon>Fabaceae</taxon>
        <taxon>Papilionoideae</taxon>
        <taxon>50 kb inversion clade</taxon>
        <taxon>dalbergioids sensu lato</taxon>
        <taxon>Dalbergieae</taxon>
        <taxon>Pterocarpus clade</taxon>
        <taxon>Arachis</taxon>
    </lineage>
</organism>
<accession>A0A444Z5Z8</accession>